<dbReference type="InterPro" id="IPR039425">
    <property type="entry name" value="RNA_pol_sigma-70-like"/>
</dbReference>
<dbReference type="PANTHER" id="PTHR43133">
    <property type="entry name" value="RNA POLYMERASE ECF-TYPE SIGMA FACTO"/>
    <property type="match status" value="1"/>
</dbReference>
<feature type="domain" description="RNA polymerase sigma factor 70 region 4 type 2" evidence="7">
    <location>
        <begin position="126"/>
        <end position="177"/>
    </location>
</feature>
<dbReference type="GO" id="GO:0003677">
    <property type="term" value="F:DNA binding"/>
    <property type="evidence" value="ECO:0007669"/>
    <property type="project" value="UniProtKB-KW"/>
</dbReference>
<evidence type="ECO:0000259" key="7">
    <source>
        <dbReference type="Pfam" id="PF08281"/>
    </source>
</evidence>
<dbReference type="SUPFAM" id="SSF88946">
    <property type="entry name" value="Sigma2 domain of RNA polymerase sigma factors"/>
    <property type="match status" value="1"/>
</dbReference>
<keyword evidence="3" id="KW-0731">Sigma factor</keyword>
<protein>
    <submittedName>
        <fullName evidence="8">Sigma-70 family RNA polymerase sigma factor</fullName>
    </submittedName>
</protein>
<dbReference type="EMBL" id="CP032489">
    <property type="protein sequence ID" value="AYD47007.1"/>
    <property type="molecule type" value="Genomic_DNA"/>
</dbReference>
<dbReference type="OrthoDB" id="1116873at2"/>
<dbReference type="KEGG" id="ark:D6B99_04890"/>
<dbReference type="InterPro" id="IPR013249">
    <property type="entry name" value="RNA_pol_sigma70_r4_t2"/>
</dbReference>
<dbReference type="Pfam" id="PF04542">
    <property type="entry name" value="Sigma70_r2"/>
    <property type="match status" value="1"/>
</dbReference>
<evidence type="ECO:0000256" key="5">
    <source>
        <dbReference type="ARBA" id="ARBA00023163"/>
    </source>
</evidence>
<dbReference type="InterPro" id="IPR007627">
    <property type="entry name" value="RNA_pol_sigma70_r2"/>
</dbReference>
<proteinExistence type="inferred from homology"/>
<accession>A0A386HM82</accession>
<dbReference type="InterPro" id="IPR013324">
    <property type="entry name" value="RNA_pol_sigma_r3/r4-like"/>
</dbReference>
<evidence type="ECO:0000256" key="3">
    <source>
        <dbReference type="ARBA" id="ARBA00023082"/>
    </source>
</evidence>
<sequence length="189" mass="22522">MLNKHQKYDDEALLNKFYQSQEKYWLGVLLERYTLLLLGVCMKYLKNEQDAQDAVQQVFYKVLNELSKTKVNYFKSWIYTITRNHCLMLLRAGKNLILEEIEVEFSPQAEEYSQEKILEKEKLFEYMESALIELNVEQQTCITLFYLNNKSYNEIAEDTGYTMTQVKSHIQNGKRNLKNLIEKMQEKNG</sequence>
<dbReference type="PANTHER" id="PTHR43133:SF8">
    <property type="entry name" value="RNA POLYMERASE SIGMA FACTOR HI_1459-RELATED"/>
    <property type="match status" value="1"/>
</dbReference>
<evidence type="ECO:0000256" key="1">
    <source>
        <dbReference type="ARBA" id="ARBA00010641"/>
    </source>
</evidence>
<dbReference type="Gene3D" id="1.10.10.10">
    <property type="entry name" value="Winged helix-like DNA-binding domain superfamily/Winged helix DNA-binding domain"/>
    <property type="match status" value="1"/>
</dbReference>
<name>A0A386HM82_9BACT</name>
<dbReference type="InterPro" id="IPR036388">
    <property type="entry name" value="WH-like_DNA-bd_sf"/>
</dbReference>
<dbReference type="GO" id="GO:0016987">
    <property type="term" value="F:sigma factor activity"/>
    <property type="evidence" value="ECO:0007669"/>
    <property type="project" value="UniProtKB-KW"/>
</dbReference>
<keyword evidence="5" id="KW-0804">Transcription</keyword>
<gene>
    <name evidence="8" type="ORF">D6B99_04890</name>
</gene>
<dbReference type="InterPro" id="IPR013325">
    <property type="entry name" value="RNA_pol_sigma_r2"/>
</dbReference>
<evidence type="ECO:0000256" key="2">
    <source>
        <dbReference type="ARBA" id="ARBA00023015"/>
    </source>
</evidence>
<reference evidence="8 9" key="1">
    <citation type="submission" date="2018-09" db="EMBL/GenBank/DDBJ databases">
        <title>Arachidicoccus sp. nov., a bacterium isolated from soil.</title>
        <authorList>
            <person name="Weon H.-Y."/>
            <person name="Kwon S.-W."/>
            <person name="Lee S.A."/>
        </authorList>
    </citation>
    <scope>NUCLEOTIDE SEQUENCE [LARGE SCALE GENOMIC DNA]</scope>
    <source>
        <strain evidence="8 9">KIS59-12</strain>
    </source>
</reference>
<comment type="similarity">
    <text evidence="1">Belongs to the sigma-70 factor family. ECF subfamily.</text>
</comment>
<organism evidence="8 9">
    <name type="scientific">Arachidicoccus soli</name>
    <dbReference type="NCBI Taxonomy" id="2341117"/>
    <lineage>
        <taxon>Bacteria</taxon>
        <taxon>Pseudomonadati</taxon>
        <taxon>Bacteroidota</taxon>
        <taxon>Chitinophagia</taxon>
        <taxon>Chitinophagales</taxon>
        <taxon>Chitinophagaceae</taxon>
        <taxon>Arachidicoccus</taxon>
    </lineage>
</organism>
<dbReference type="GO" id="GO:0006352">
    <property type="term" value="P:DNA-templated transcription initiation"/>
    <property type="evidence" value="ECO:0007669"/>
    <property type="project" value="InterPro"/>
</dbReference>
<evidence type="ECO:0000313" key="8">
    <source>
        <dbReference type="EMBL" id="AYD47007.1"/>
    </source>
</evidence>
<dbReference type="Pfam" id="PF08281">
    <property type="entry name" value="Sigma70_r4_2"/>
    <property type="match status" value="1"/>
</dbReference>
<evidence type="ECO:0000259" key="6">
    <source>
        <dbReference type="Pfam" id="PF04542"/>
    </source>
</evidence>
<evidence type="ECO:0000313" key="9">
    <source>
        <dbReference type="Proteomes" id="UP000266118"/>
    </source>
</evidence>
<keyword evidence="4" id="KW-0238">DNA-binding</keyword>
<keyword evidence="9" id="KW-1185">Reference proteome</keyword>
<dbReference type="InterPro" id="IPR014284">
    <property type="entry name" value="RNA_pol_sigma-70_dom"/>
</dbReference>
<dbReference type="SUPFAM" id="SSF88659">
    <property type="entry name" value="Sigma3 and sigma4 domains of RNA polymerase sigma factors"/>
    <property type="match status" value="1"/>
</dbReference>
<dbReference type="Gene3D" id="1.10.1740.10">
    <property type="match status" value="1"/>
</dbReference>
<feature type="domain" description="RNA polymerase sigma-70 region 2" evidence="6">
    <location>
        <begin position="29"/>
        <end position="92"/>
    </location>
</feature>
<dbReference type="NCBIfam" id="TIGR02937">
    <property type="entry name" value="sigma70-ECF"/>
    <property type="match status" value="1"/>
</dbReference>
<keyword evidence="2" id="KW-0805">Transcription regulation</keyword>
<dbReference type="AlphaFoldDB" id="A0A386HM82"/>
<evidence type="ECO:0000256" key="4">
    <source>
        <dbReference type="ARBA" id="ARBA00023125"/>
    </source>
</evidence>
<dbReference type="Proteomes" id="UP000266118">
    <property type="component" value="Chromosome"/>
</dbReference>